<dbReference type="Gene3D" id="3.30.710.10">
    <property type="entry name" value="Potassium Channel Kv1.1, Chain A"/>
    <property type="match status" value="1"/>
</dbReference>
<gene>
    <name evidence="1" type="ORF">Cvel_22196</name>
</gene>
<protein>
    <submittedName>
        <fullName evidence="1">Uncharacterized protein</fullName>
    </submittedName>
</protein>
<dbReference type="AlphaFoldDB" id="A0A0G4GJS9"/>
<dbReference type="InterPro" id="IPR011333">
    <property type="entry name" value="SKP1/BTB/POZ_sf"/>
</dbReference>
<evidence type="ECO:0000313" key="1">
    <source>
        <dbReference type="EMBL" id="CEM30142.1"/>
    </source>
</evidence>
<name>A0A0G4GJS9_9ALVE</name>
<sequence>MSGDRFFALQSGQQKAPFFEAMFSAGVELSSGSLDPDGNIELDLDPRAFDIVLTHLRSGVELTDDLLRAYPDPIFRAKLSQAMDFLGMDIPKVGDGSGTITFVRMRKRGYQDSRQTIPERFGSAENASSFGQYLRLALIDGCTVAKEVSRGDPEWDWFDLADDGYETVKFLKLRPPKNENAKYYKPGMALVEAEHYWISIHGCSSSYYRLTADIPGNRGEE</sequence>
<accession>A0A0G4GJS9</accession>
<organism evidence="1">
    <name type="scientific">Chromera velia CCMP2878</name>
    <dbReference type="NCBI Taxonomy" id="1169474"/>
    <lineage>
        <taxon>Eukaryota</taxon>
        <taxon>Sar</taxon>
        <taxon>Alveolata</taxon>
        <taxon>Colpodellida</taxon>
        <taxon>Chromeraceae</taxon>
        <taxon>Chromera</taxon>
    </lineage>
</organism>
<dbReference type="VEuPathDB" id="CryptoDB:Cvel_22196"/>
<proteinExistence type="predicted"/>
<reference evidence="1" key="1">
    <citation type="submission" date="2014-11" db="EMBL/GenBank/DDBJ databases">
        <authorList>
            <person name="Otto D Thomas"/>
            <person name="Naeem Raeece"/>
        </authorList>
    </citation>
    <scope>NUCLEOTIDE SEQUENCE</scope>
</reference>
<dbReference type="EMBL" id="CDMZ01001277">
    <property type="protein sequence ID" value="CEM30142.1"/>
    <property type="molecule type" value="Genomic_DNA"/>
</dbReference>